<evidence type="ECO:0000313" key="1">
    <source>
        <dbReference type="EMBL" id="GAA1209004.1"/>
    </source>
</evidence>
<evidence type="ECO:0000313" key="2">
    <source>
        <dbReference type="Proteomes" id="UP001500467"/>
    </source>
</evidence>
<comment type="caution">
    <text evidence="1">The sequence shown here is derived from an EMBL/GenBank/DDBJ whole genome shotgun (WGS) entry which is preliminary data.</text>
</comment>
<dbReference type="Proteomes" id="UP001500467">
    <property type="component" value="Unassembled WGS sequence"/>
</dbReference>
<dbReference type="EMBL" id="BAAALM010000010">
    <property type="protein sequence ID" value="GAA1209004.1"/>
    <property type="molecule type" value="Genomic_DNA"/>
</dbReference>
<protein>
    <submittedName>
        <fullName evidence="1">Uncharacterized protein</fullName>
    </submittedName>
</protein>
<reference evidence="2" key="1">
    <citation type="journal article" date="2019" name="Int. J. Syst. Evol. Microbiol.">
        <title>The Global Catalogue of Microorganisms (GCM) 10K type strain sequencing project: providing services to taxonomists for standard genome sequencing and annotation.</title>
        <authorList>
            <consortium name="The Broad Institute Genomics Platform"/>
            <consortium name="The Broad Institute Genome Sequencing Center for Infectious Disease"/>
            <person name="Wu L."/>
            <person name="Ma J."/>
        </authorList>
    </citation>
    <scope>NUCLEOTIDE SEQUENCE [LARGE SCALE GENOMIC DNA]</scope>
    <source>
        <strain evidence="2">JCM 13022</strain>
    </source>
</reference>
<gene>
    <name evidence="1" type="ORF">GCM10009675_31340</name>
</gene>
<organism evidence="1 2">
    <name type="scientific">Prauserella alba</name>
    <dbReference type="NCBI Taxonomy" id="176898"/>
    <lineage>
        <taxon>Bacteria</taxon>
        <taxon>Bacillati</taxon>
        <taxon>Actinomycetota</taxon>
        <taxon>Actinomycetes</taxon>
        <taxon>Pseudonocardiales</taxon>
        <taxon>Pseudonocardiaceae</taxon>
        <taxon>Prauserella</taxon>
    </lineage>
</organism>
<dbReference type="RefSeq" id="WP_253853924.1">
    <property type="nucleotide sequence ID" value="NZ_BAAALM010000010.1"/>
</dbReference>
<proteinExistence type="predicted"/>
<accession>A0ABP4G3L4</accession>
<keyword evidence="2" id="KW-1185">Reference proteome</keyword>
<sequence>MPPTRYEFRVSGHLSETTRHAVDQLGRLEVVPAPPETIIYGVVTDDAHLQGIIGLLDTLGLRLVALQRVPEFSSERNDSP</sequence>
<name>A0ABP4G3L4_9PSEU</name>